<reference evidence="1 2" key="2">
    <citation type="journal article" date="2019" name="G3 (Bethesda)">
        <title>Hybrid Assembly of the Genome of the Entomopathogenic Nematode Steinernema carpocapsae Identifies the X-Chromosome.</title>
        <authorList>
            <person name="Serra L."/>
            <person name="Macchietto M."/>
            <person name="Macias-Munoz A."/>
            <person name="McGill C.J."/>
            <person name="Rodriguez I.M."/>
            <person name="Rodriguez B."/>
            <person name="Murad R."/>
            <person name="Mortazavi A."/>
        </authorList>
    </citation>
    <scope>NUCLEOTIDE SEQUENCE [LARGE SCALE GENOMIC DNA]</scope>
    <source>
        <strain evidence="1 2">ALL</strain>
    </source>
</reference>
<accession>A0A4U5NG24</accession>
<gene>
    <name evidence="1" type="ORF">L596_015783</name>
</gene>
<proteinExistence type="predicted"/>
<evidence type="ECO:0000313" key="2">
    <source>
        <dbReference type="Proteomes" id="UP000298663"/>
    </source>
</evidence>
<sequence>MQSVFASRDAYLLFLLSQNQLTSSVAARIVQLPVPQHPPLPSFMESRWRSTSRETERSKIGRFSGKSLRFWLSGHFACEPDTEYSEK</sequence>
<reference evidence="1 2" key="1">
    <citation type="journal article" date="2015" name="Genome Biol.">
        <title>Comparative genomics of Steinernema reveals deeply conserved gene regulatory networks.</title>
        <authorList>
            <person name="Dillman A.R."/>
            <person name="Macchietto M."/>
            <person name="Porter C.F."/>
            <person name="Rogers A."/>
            <person name="Williams B."/>
            <person name="Antoshechkin I."/>
            <person name="Lee M.M."/>
            <person name="Goodwin Z."/>
            <person name="Lu X."/>
            <person name="Lewis E.E."/>
            <person name="Goodrich-Blair H."/>
            <person name="Stock S.P."/>
            <person name="Adams B.J."/>
            <person name="Sternberg P.W."/>
            <person name="Mortazavi A."/>
        </authorList>
    </citation>
    <scope>NUCLEOTIDE SEQUENCE [LARGE SCALE GENOMIC DNA]</scope>
    <source>
        <strain evidence="1 2">ALL</strain>
    </source>
</reference>
<evidence type="ECO:0000313" key="1">
    <source>
        <dbReference type="EMBL" id="TKR81997.1"/>
    </source>
</evidence>
<keyword evidence="2" id="KW-1185">Reference proteome</keyword>
<dbReference type="AlphaFoldDB" id="A0A4U5NG24"/>
<comment type="caution">
    <text evidence="1">The sequence shown here is derived from an EMBL/GenBank/DDBJ whole genome shotgun (WGS) entry which is preliminary data.</text>
</comment>
<protein>
    <submittedName>
        <fullName evidence="1">Uncharacterized protein</fullName>
    </submittedName>
</protein>
<name>A0A4U5NG24_STECR</name>
<organism evidence="1 2">
    <name type="scientific">Steinernema carpocapsae</name>
    <name type="common">Entomopathogenic nematode</name>
    <dbReference type="NCBI Taxonomy" id="34508"/>
    <lineage>
        <taxon>Eukaryota</taxon>
        <taxon>Metazoa</taxon>
        <taxon>Ecdysozoa</taxon>
        <taxon>Nematoda</taxon>
        <taxon>Chromadorea</taxon>
        <taxon>Rhabditida</taxon>
        <taxon>Tylenchina</taxon>
        <taxon>Panagrolaimomorpha</taxon>
        <taxon>Strongyloidoidea</taxon>
        <taxon>Steinernematidae</taxon>
        <taxon>Steinernema</taxon>
    </lineage>
</organism>
<dbReference type="Proteomes" id="UP000298663">
    <property type="component" value="Unassembled WGS sequence"/>
</dbReference>
<dbReference type="EMBL" id="AZBU02000004">
    <property type="protein sequence ID" value="TKR81997.1"/>
    <property type="molecule type" value="Genomic_DNA"/>
</dbReference>